<dbReference type="EMBL" id="RKIT01000002">
    <property type="protein sequence ID" value="RSC17010.1"/>
    <property type="molecule type" value="Genomic_DNA"/>
</dbReference>
<organism evidence="1 2">
    <name type="scientific">Citrobacter koseri</name>
    <name type="common">Citrobacter diversus</name>
    <dbReference type="NCBI Taxonomy" id="545"/>
    <lineage>
        <taxon>Bacteria</taxon>
        <taxon>Pseudomonadati</taxon>
        <taxon>Pseudomonadota</taxon>
        <taxon>Gammaproteobacteria</taxon>
        <taxon>Enterobacterales</taxon>
        <taxon>Enterobacteriaceae</taxon>
        <taxon>Citrobacter</taxon>
    </lineage>
</organism>
<sequence length="233" mass="26982">MMARKMKELISPSALKKRGSGKVKSERKKTLIVCEGTETEPTYFKDMVKDLKIANTDVYIEPGRHSNPSSVVRTAIDLYEQDLEFELIYCLIDTDEFGKDIDLAASMLKEHTFSRRKKSLGGDRYPQAKILRSDPCIEVWFLLHYEVLRRPFVKANKSAAQNCKEYLKNTHLKDYSEKYSGLYSLIKKNGLKACEESARLRAWLEKNDCINPFTQIDELYLDLHEKVFAPAKR</sequence>
<name>A0AAQ1A4I2_CITKO</name>
<dbReference type="InterPro" id="IPR025591">
    <property type="entry name" value="RloB"/>
</dbReference>
<gene>
    <name evidence="1" type="ORF">EGS84_08675</name>
</gene>
<accession>A0AAQ1A4I2</accession>
<reference evidence="2" key="1">
    <citation type="submission" date="2018-10" db="EMBL/GenBank/DDBJ databases">
        <title>FDA dAtabase for Regulatory Grade micrObial Sequences (FDA-ARGOS): Supporting development and validation of Infectious Disease Dx tests.</title>
        <authorList>
            <person name="Goldberg B."/>
            <person name="Campos J."/>
            <person name="Tallon L."/>
            <person name="Sadzewicz L."/>
            <person name="Zhao X."/>
            <person name="Vavikolanu K."/>
            <person name="Mehta A."/>
            <person name="Aluvathingal J."/>
            <person name="Nadendla S."/>
            <person name="Geyer C."/>
            <person name="Nandy P."/>
            <person name="Yan Y."/>
            <person name="Sichtig H."/>
        </authorList>
    </citation>
    <scope>NUCLEOTIDE SEQUENCE [LARGE SCALE GENOMIC DNA]</scope>
    <source>
        <strain evidence="2">FDAARGOS_526</strain>
    </source>
</reference>
<comment type="caution">
    <text evidence="1">The sequence shown here is derived from an EMBL/GenBank/DDBJ whole genome shotgun (WGS) entry which is preliminary data.</text>
</comment>
<dbReference type="AlphaFoldDB" id="A0AAQ1A4I2"/>
<evidence type="ECO:0000313" key="2">
    <source>
        <dbReference type="Proteomes" id="UP000282299"/>
    </source>
</evidence>
<dbReference type="Proteomes" id="UP000282299">
    <property type="component" value="Unassembled WGS sequence"/>
</dbReference>
<dbReference type="Pfam" id="PF13707">
    <property type="entry name" value="RloB"/>
    <property type="match status" value="1"/>
</dbReference>
<evidence type="ECO:0000313" key="1">
    <source>
        <dbReference type="EMBL" id="RSC17010.1"/>
    </source>
</evidence>
<proteinExistence type="predicted"/>
<protein>
    <submittedName>
        <fullName evidence="1">RloB domain-containing protein</fullName>
    </submittedName>
</protein>